<organism evidence="1 2">
    <name type="scientific">Elysia marginata</name>
    <dbReference type="NCBI Taxonomy" id="1093978"/>
    <lineage>
        <taxon>Eukaryota</taxon>
        <taxon>Metazoa</taxon>
        <taxon>Spiralia</taxon>
        <taxon>Lophotrochozoa</taxon>
        <taxon>Mollusca</taxon>
        <taxon>Gastropoda</taxon>
        <taxon>Heterobranchia</taxon>
        <taxon>Euthyneura</taxon>
        <taxon>Panpulmonata</taxon>
        <taxon>Sacoglossa</taxon>
        <taxon>Placobranchoidea</taxon>
        <taxon>Plakobranchidae</taxon>
        <taxon>Elysia</taxon>
    </lineage>
</organism>
<accession>A0AAV4I270</accession>
<name>A0AAV4I270_9GAST</name>
<reference evidence="1 2" key="1">
    <citation type="journal article" date="2021" name="Elife">
        <title>Chloroplast acquisition without the gene transfer in kleptoplastic sea slugs, Plakobranchus ocellatus.</title>
        <authorList>
            <person name="Maeda T."/>
            <person name="Takahashi S."/>
            <person name="Yoshida T."/>
            <person name="Shimamura S."/>
            <person name="Takaki Y."/>
            <person name="Nagai Y."/>
            <person name="Toyoda A."/>
            <person name="Suzuki Y."/>
            <person name="Arimoto A."/>
            <person name="Ishii H."/>
            <person name="Satoh N."/>
            <person name="Nishiyama T."/>
            <person name="Hasebe M."/>
            <person name="Maruyama T."/>
            <person name="Minagawa J."/>
            <person name="Obokata J."/>
            <person name="Shigenobu S."/>
        </authorList>
    </citation>
    <scope>NUCLEOTIDE SEQUENCE [LARGE SCALE GENOMIC DNA]</scope>
</reference>
<keyword evidence="2" id="KW-1185">Reference proteome</keyword>
<dbReference type="AlphaFoldDB" id="A0AAV4I270"/>
<sequence length="95" mass="10975">MTVFRWIQGAHLYVADCPGVKDAAENEVDCHLIENSTSLPDVHMDKIKKMHPARLDFESADRYYSKWPDSKQQLPTALLPDYDFRDTPHTWPTTA</sequence>
<proteinExistence type="predicted"/>
<protein>
    <submittedName>
        <fullName evidence="1">Uncharacterized protein</fullName>
    </submittedName>
</protein>
<evidence type="ECO:0000313" key="2">
    <source>
        <dbReference type="Proteomes" id="UP000762676"/>
    </source>
</evidence>
<dbReference type="EMBL" id="BMAT01013027">
    <property type="protein sequence ID" value="GFS04369.1"/>
    <property type="molecule type" value="Genomic_DNA"/>
</dbReference>
<comment type="caution">
    <text evidence="1">The sequence shown here is derived from an EMBL/GenBank/DDBJ whole genome shotgun (WGS) entry which is preliminary data.</text>
</comment>
<dbReference type="Proteomes" id="UP000762676">
    <property type="component" value="Unassembled WGS sequence"/>
</dbReference>
<evidence type="ECO:0000313" key="1">
    <source>
        <dbReference type="EMBL" id="GFS04369.1"/>
    </source>
</evidence>
<gene>
    <name evidence="1" type="ORF">ElyMa_006493100</name>
</gene>